<reference evidence="2" key="2">
    <citation type="submission" date="2014-06" db="EMBL/GenBank/DDBJ databases">
        <authorList>
            <person name="Aslett M."/>
            <person name="De Silva Nishadi"/>
        </authorList>
    </citation>
    <scope>NUCLEOTIDE SEQUENCE</scope>
    <source>
        <strain evidence="2">Bond</strain>
    </source>
</reference>
<gene>
    <name evidence="2" type="ORF">BBBOND_0004300</name>
</gene>
<feature type="compositionally biased region" description="Acidic residues" evidence="1">
    <location>
        <begin position="73"/>
        <end position="85"/>
    </location>
</feature>
<reference evidence="2" key="1">
    <citation type="journal article" date="2014" name="Nucleic Acids Res.">
        <title>The evolutionary dynamics of variant antigen genes in Babesia reveal a history of genomic innovation underlying host-parasite interaction.</title>
        <authorList>
            <person name="Jackson A.P."/>
            <person name="Otto T.D."/>
            <person name="Darby A."/>
            <person name="Ramaprasad A."/>
            <person name="Xia D."/>
            <person name="Echaide I.E."/>
            <person name="Farber M."/>
            <person name="Gahlot S."/>
            <person name="Gamble J."/>
            <person name="Gupta D."/>
            <person name="Gupta Y."/>
            <person name="Jackson L."/>
            <person name="Malandrin L."/>
            <person name="Malas T.B."/>
            <person name="Moussa E."/>
            <person name="Nair M."/>
            <person name="Reid AJ."/>
            <person name="Sanders M."/>
            <person name="Sharma J."/>
            <person name="Tracey A."/>
            <person name="Quail M.A."/>
            <person name="Weir W."/>
            <person name="Wastling J.M."/>
            <person name="Hall N."/>
            <person name="Willadsen P."/>
            <person name="Lingelbach K."/>
            <person name="Shiels B."/>
            <person name="Tait A."/>
            <person name="Berriman M."/>
            <person name="Allred D.R."/>
            <person name="Pain A."/>
        </authorList>
    </citation>
    <scope>NUCLEOTIDE SEQUENCE</scope>
    <source>
        <strain evidence="2">Bond</strain>
    </source>
</reference>
<dbReference type="KEGG" id="bbig:BBBOND_0004300"/>
<dbReference type="RefSeq" id="XP_012770716.1">
    <property type="nucleotide sequence ID" value="XM_012915262.1"/>
</dbReference>
<organism evidence="2">
    <name type="scientific">Babesia bigemina</name>
    <dbReference type="NCBI Taxonomy" id="5866"/>
    <lineage>
        <taxon>Eukaryota</taxon>
        <taxon>Sar</taxon>
        <taxon>Alveolata</taxon>
        <taxon>Apicomplexa</taxon>
        <taxon>Aconoidasida</taxon>
        <taxon>Piroplasmida</taxon>
        <taxon>Babesiidae</taxon>
        <taxon>Babesia</taxon>
    </lineage>
</organism>
<name>A0A061BJY8_BABBI</name>
<dbReference type="GeneID" id="24561989"/>
<proteinExistence type="predicted"/>
<feature type="compositionally biased region" description="Acidic residues" evidence="1">
    <location>
        <begin position="139"/>
        <end position="156"/>
    </location>
</feature>
<feature type="region of interest" description="Disordered" evidence="1">
    <location>
        <begin position="213"/>
        <end position="241"/>
    </location>
</feature>
<feature type="compositionally biased region" description="Acidic residues" evidence="1">
    <location>
        <begin position="217"/>
        <end position="234"/>
    </location>
</feature>
<accession>A0A061BJY8</accession>
<evidence type="ECO:0000313" key="2">
    <source>
        <dbReference type="EMBL" id="CDR71772.1"/>
    </source>
</evidence>
<sequence length="289" mass="31012">MDYDVGANELLSLAVERDAEGYLADEKIADVAAHRKAEDAQVEQDDGDDDGNDDGGDGGIPHPVERPDAEVDHDADDDDDEGDGGDDVRDEGSSHLTAHDLDYDVCTNKLLSSAVERDAEGYLADEEIADVAAHREAEDAQVEQDDGDDDGNDDGGDYGVGREWSPHCPFVSWVISEIWINNFSANKLLRSAVERDAEGYLADEEIADVAAHREAEDAQVEQDDGDDDGNDDSGDGLGGRGRNGRTWGIGFFFESSGRGRVLCTGDMRLNNGGGNGRRGRKGLAGVRLL</sequence>
<feature type="compositionally biased region" description="Acidic residues" evidence="1">
    <location>
        <begin position="40"/>
        <end position="56"/>
    </location>
</feature>
<feature type="region of interest" description="Disordered" evidence="1">
    <location>
        <begin position="135"/>
        <end position="161"/>
    </location>
</feature>
<dbReference type="VEuPathDB" id="PiroplasmaDB:BBBOND_0004300"/>
<feature type="compositionally biased region" description="Basic and acidic residues" evidence="1">
    <location>
        <begin position="63"/>
        <end position="72"/>
    </location>
</feature>
<dbReference type="AlphaFoldDB" id="A0A061BJY8"/>
<protein>
    <submittedName>
        <fullName evidence="2">Uncharacterized protein</fullName>
    </submittedName>
</protein>
<evidence type="ECO:0000256" key="1">
    <source>
        <dbReference type="SAM" id="MobiDB-lite"/>
    </source>
</evidence>
<feature type="compositionally biased region" description="Basic and acidic residues" evidence="1">
    <location>
        <begin position="86"/>
        <end position="96"/>
    </location>
</feature>
<dbReference type="EMBL" id="LK055158">
    <property type="protein sequence ID" value="CDR71772.1"/>
    <property type="molecule type" value="Genomic_DNA"/>
</dbReference>
<feature type="region of interest" description="Disordered" evidence="1">
    <location>
        <begin position="33"/>
        <end position="96"/>
    </location>
</feature>